<dbReference type="KEGG" id="cput:CONPUDRAFT_160110"/>
<dbReference type="Proteomes" id="UP000053558">
    <property type="component" value="Unassembled WGS sequence"/>
</dbReference>
<evidence type="ECO:0000313" key="2">
    <source>
        <dbReference type="Proteomes" id="UP000053558"/>
    </source>
</evidence>
<dbReference type="EMBL" id="JH711592">
    <property type="protein sequence ID" value="EIW74400.1"/>
    <property type="molecule type" value="Genomic_DNA"/>
</dbReference>
<organism evidence="1 2">
    <name type="scientific">Coniophora puteana (strain RWD-64-598)</name>
    <name type="common">Brown rot fungus</name>
    <dbReference type="NCBI Taxonomy" id="741705"/>
    <lineage>
        <taxon>Eukaryota</taxon>
        <taxon>Fungi</taxon>
        <taxon>Dikarya</taxon>
        <taxon>Basidiomycota</taxon>
        <taxon>Agaricomycotina</taxon>
        <taxon>Agaricomycetes</taxon>
        <taxon>Agaricomycetidae</taxon>
        <taxon>Boletales</taxon>
        <taxon>Coniophorineae</taxon>
        <taxon>Coniophoraceae</taxon>
        <taxon>Coniophora</taxon>
    </lineage>
</organism>
<reference evidence="2" key="1">
    <citation type="journal article" date="2012" name="Science">
        <title>The Paleozoic origin of enzymatic lignin decomposition reconstructed from 31 fungal genomes.</title>
        <authorList>
            <person name="Floudas D."/>
            <person name="Binder M."/>
            <person name="Riley R."/>
            <person name="Barry K."/>
            <person name="Blanchette R.A."/>
            <person name="Henrissat B."/>
            <person name="Martinez A.T."/>
            <person name="Otillar R."/>
            <person name="Spatafora J.W."/>
            <person name="Yadav J.S."/>
            <person name="Aerts A."/>
            <person name="Benoit I."/>
            <person name="Boyd A."/>
            <person name="Carlson A."/>
            <person name="Copeland A."/>
            <person name="Coutinho P.M."/>
            <person name="de Vries R.P."/>
            <person name="Ferreira P."/>
            <person name="Findley K."/>
            <person name="Foster B."/>
            <person name="Gaskell J."/>
            <person name="Glotzer D."/>
            <person name="Gorecki P."/>
            <person name="Heitman J."/>
            <person name="Hesse C."/>
            <person name="Hori C."/>
            <person name="Igarashi K."/>
            <person name="Jurgens J.A."/>
            <person name="Kallen N."/>
            <person name="Kersten P."/>
            <person name="Kohler A."/>
            <person name="Kuees U."/>
            <person name="Kumar T.K.A."/>
            <person name="Kuo A."/>
            <person name="LaButti K."/>
            <person name="Larrondo L.F."/>
            <person name="Lindquist E."/>
            <person name="Ling A."/>
            <person name="Lombard V."/>
            <person name="Lucas S."/>
            <person name="Lundell T."/>
            <person name="Martin R."/>
            <person name="McLaughlin D.J."/>
            <person name="Morgenstern I."/>
            <person name="Morin E."/>
            <person name="Murat C."/>
            <person name="Nagy L.G."/>
            <person name="Nolan M."/>
            <person name="Ohm R.A."/>
            <person name="Patyshakuliyeva A."/>
            <person name="Rokas A."/>
            <person name="Ruiz-Duenas F.J."/>
            <person name="Sabat G."/>
            <person name="Salamov A."/>
            <person name="Samejima M."/>
            <person name="Schmutz J."/>
            <person name="Slot J.C."/>
            <person name="St John F."/>
            <person name="Stenlid J."/>
            <person name="Sun H."/>
            <person name="Sun S."/>
            <person name="Syed K."/>
            <person name="Tsang A."/>
            <person name="Wiebenga A."/>
            <person name="Young D."/>
            <person name="Pisabarro A."/>
            <person name="Eastwood D.C."/>
            <person name="Martin F."/>
            <person name="Cullen D."/>
            <person name="Grigoriev I.V."/>
            <person name="Hibbett D.S."/>
        </authorList>
    </citation>
    <scope>NUCLEOTIDE SEQUENCE [LARGE SCALE GENOMIC DNA]</scope>
    <source>
        <strain evidence="2">RWD-64-598 SS2</strain>
    </source>
</reference>
<sequence length="112" mass="13081">MPTYIGYGWSEEFLNQWALRKGRKVTTCMDKQSNLHYDLMCELQDMLKVSIYTEIPRRNTADLYRELALLNMAVALGATPTTYEAWEYDPEYDEGPWLPVRVRNDASKEHGV</sequence>
<accession>R7SEU5</accession>
<name>R7SEU5_CONPW</name>
<dbReference type="RefSeq" id="XP_007775418.1">
    <property type="nucleotide sequence ID" value="XM_007777228.1"/>
</dbReference>
<proteinExistence type="predicted"/>
<evidence type="ECO:0000313" key="1">
    <source>
        <dbReference type="EMBL" id="EIW74400.1"/>
    </source>
</evidence>
<gene>
    <name evidence="1" type="ORF">CONPUDRAFT_160110</name>
</gene>
<dbReference type="AlphaFoldDB" id="R7SEU5"/>
<protein>
    <submittedName>
        <fullName evidence="1">Uncharacterized protein</fullName>
    </submittedName>
</protein>
<dbReference type="GeneID" id="19204232"/>
<keyword evidence="2" id="KW-1185">Reference proteome</keyword>